<dbReference type="InterPro" id="IPR023187">
    <property type="entry name" value="Tscrpt_reg_MarR-type_CS"/>
</dbReference>
<dbReference type="RefSeq" id="WP_105354540.1">
    <property type="nucleotide sequence ID" value="NZ_PUIA01000038.1"/>
</dbReference>
<keyword evidence="1" id="KW-0805">Transcription regulation</keyword>
<dbReference type="InterPro" id="IPR000835">
    <property type="entry name" value="HTH_MarR-typ"/>
</dbReference>
<dbReference type="Gene3D" id="1.10.10.10">
    <property type="entry name" value="Winged helix-like DNA-binding domain superfamily/Winged helix DNA-binding domain"/>
    <property type="match status" value="1"/>
</dbReference>
<dbReference type="PROSITE" id="PS01117">
    <property type="entry name" value="HTH_MARR_1"/>
    <property type="match status" value="1"/>
</dbReference>
<dbReference type="GO" id="GO:0003700">
    <property type="term" value="F:DNA-binding transcription factor activity"/>
    <property type="evidence" value="ECO:0007669"/>
    <property type="project" value="InterPro"/>
</dbReference>
<protein>
    <submittedName>
        <fullName evidence="5">MarR family transcriptional regulator</fullName>
    </submittedName>
</protein>
<evidence type="ECO:0000256" key="1">
    <source>
        <dbReference type="ARBA" id="ARBA00023015"/>
    </source>
</evidence>
<evidence type="ECO:0000313" key="5">
    <source>
        <dbReference type="EMBL" id="PQO30637.1"/>
    </source>
</evidence>
<keyword evidence="3" id="KW-0804">Transcription</keyword>
<dbReference type="PANTHER" id="PTHR33164:SF101">
    <property type="entry name" value="TRANSCRIPTIONAL REPRESSOR MPRA"/>
    <property type="match status" value="1"/>
</dbReference>
<proteinExistence type="predicted"/>
<reference evidence="5 6" key="1">
    <citation type="submission" date="2018-02" db="EMBL/GenBank/DDBJ databases">
        <title>Comparative genomes isolates from brazilian mangrove.</title>
        <authorList>
            <person name="Araujo J.E."/>
            <person name="Taketani R.G."/>
            <person name="Silva M.C.P."/>
            <person name="Loureco M.V."/>
            <person name="Andreote F.D."/>
        </authorList>
    </citation>
    <scope>NUCLEOTIDE SEQUENCE [LARGE SCALE GENOMIC DNA]</scope>
    <source>
        <strain evidence="5 6">HEX-2 MGV</strain>
    </source>
</reference>
<evidence type="ECO:0000256" key="3">
    <source>
        <dbReference type="ARBA" id="ARBA00023163"/>
    </source>
</evidence>
<dbReference type="Proteomes" id="UP000240009">
    <property type="component" value="Unassembled WGS sequence"/>
</dbReference>
<dbReference type="GO" id="GO:0006950">
    <property type="term" value="P:response to stress"/>
    <property type="evidence" value="ECO:0007669"/>
    <property type="project" value="TreeGrafter"/>
</dbReference>
<dbReference type="InterPro" id="IPR036388">
    <property type="entry name" value="WH-like_DNA-bd_sf"/>
</dbReference>
<evidence type="ECO:0000256" key="2">
    <source>
        <dbReference type="ARBA" id="ARBA00023125"/>
    </source>
</evidence>
<accession>A0A2S8FER9</accession>
<keyword evidence="2" id="KW-0238">DNA-binding</keyword>
<sequence length="160" mass="18470">MTPRGLKDELKKRDPFDSKEQEAILNILRTSDLFHNRLGRLLREYGLTGSQYNVLRILRGEGKPLPSLEIAGRLIQVVPAITGLIDRLEKQDLVSRVRCEKDRRVVYVAITDKALEILAQIDQPLMEMHKQLIGHLNQQELQQLIELLEKSREAVTREPE</sequence>
<dbReference type="InterPro" id="IPR039422">
    <property type="entry name" value="MarR/SlyA-like"/>
</dbReference>
<dbReference type="PROSITE" id="PS50995">
    <property type="entry name" value="HTH_MARR_2"/>
    <property type="match status" value="1"/>
</dbReference>
<dbReference type="PRINTS" id="PR00598">
    <property type="entry name" value="HTHMARR"/>
</dbReference>
<dbReference type="EMBL" id="PUIA01000038">
    <property type="protein sequence ID" value="PQO30637.1"/>
    <property type="molecule type" value="Genomic_DNA"/>
</dbReference>
<evidence type="ECO:0000259" key="4">
    <source>
        <dbReference type="PROSITE" id="PS50995"/>
    </source>
</evidence>
<feature type="domain" description="HTH marR-type" evidence="4">
    <location>
        <begin position="20"/>
        <end position="153"/>
    </location>
</feature>
<comment type="caution">
    <text evidence="5">The sequence shown here is derived from an EMBL/GenBank/DDBJ whole genome shotgun (WGS) entry which is preliminary data.</text>
</comment>
<evidence type="ECO:0000313" key="6">
    <source>
        <dbReference type="Proteomes" id="UP000240009"/>
    </source>
</evidence>
<dbReference type="OrthoDB" id="9799747at2"/>
<dbReference type="PANTHER" id="PTHR33164">
    <property type="entry name" value="TRANSCRIPTIONAL REGULATOR, MARR FAMILY"/>
    <property type="match status" value="1"/>
</dbReference>
<dbReference type="Pfam" id="PF01047">
    <property type="entry name" value="MarR"/>
    <property type="match status" value="1"/>
</dbReference>
<dbReference type="GO" id="GO:0003677">
    <property type="term" value="F:DNA binding"/>
    <property type="evidence" value="ECO:0007669"/>
    <property type="project" value="UniProtKB-KW"/>
</dbReference>
<dbReference type="SMART" id="SM00347">
    <property type="entry name" value="HTH_MARR"/>
    <property type="match status" value="1"/>
</dbReference>
<gene>
    <name evidence="5" type="ORF">C5Y96_14300</name>
</gene>
<dbReference type="InterPro" id="IPR036390">
    <property type="entry name" value="WH_DNA-bd_sf"/>
</dbReference>
<dbReference type="AlphaFoldDB" id="A0A2S8FER9"/>
<name>A0A2S8FER9_9BACT</name>
<organism evidence="5 6">
    <name type="scientific">Blastopirellula marina</name>
    <dbReference type="NCBI Taxonomy" id="124"/>
    <lineage>
        <taxon>Bacteria</taxon>
        <taxon>Pseudomonadati</taxon>
        <taxon>Planctomycetota</taxon>
        <taxon>Planctomycetia</taxon>
        <taxon>Pirellulales</taxon>
        <taxon>Pirellulaceae</taxon>
        <taxon>Blastopirellula</taxon>
    </lineage>
</organism>
<dbReference type="SUPFAM" id="SSF46785">
    <property type="entry name" value="Winged helix' DNA-binding domain"/>
    <property type="match status" value="1"/>
</dbReference>